<evidence type="ECO:0000256" key="1">
    <source>
        <dbReference type="SAM" id="SignalP"/>
    </source>
</evidence>
<comment type="caution">
    <text evidence="2">The sequence shown here is derived from an EMBL/GenBank/DDBJ whole genome shotgun (WGS) entry which is preliminary data.</text>
</comment>
<keyword evidence="3" id="KW-1185">Reference proteome</keyword>
<accession>A0A9X3E081</accession>
<keyword evidence="1" id="KW-0732">Signal</keyword>
<dbReference type="AlphaFoldDB" id="A0A9X3E081"/>
<dbReference type="EMBL" id="JAPKNK010000002">
    <property type="protein sequence ID" value="MCX5569115.1"/>
    <property type="molecule type" value="Genomic_DNA"/>
</dbReference>
<feature type="chain" id="PRO_5040834349" evidence="1">
    <location>
        <begin position="19"/>
        <end position="92"/>
    </location>
</feature>
<protein>
    <submittedName>
        <fullName evidence="2">HdeA/HdeB family chaperone</fullName>
    </submittedName>
</protein>
<dbReference type="Proteomes" id="UP001144805">
    <property type="component" value="Unassembled WGS sequence"/>
</dbReference>
<reference evidence="2" key="1">
    <citation type="submission" date="2022-11" db="EMBL/GenBank/DDBJ databases">
        <title>Biodiversity and phylogenetic relationships of bacteria.</title>
        <authorList>
            <person name="Machado R.A.R."/>
            <person name="Bhat A."/>
            <person name="Loulou A."/>
            <person name="Kallel S."/>
        </authorList>
    </citation>
    <scope>NUCLEOTIDE SEQUENCE</scope>
    <source>
        <strain evidence="2">K-TC2</strain>
    </source>
</reference>
<sequence length="92" mass="9276">MIASACVVLAVPAVPAMAKEVDVSKLTCKEVGAMAPAKIVGIALWVSGYVHGKAGNAMIDTTKAHANAEKIAGYCKSNASATLGSAVEAVFK</sequence>
<organism evidence="2 3">
    <name type="scientific">Kaistia nematophila</name>
    <dbReference type="NCBI Taxonomy" id="2994654"/>
    <lineage>
        <taxon>Bacteria</taxon>
        <taxon>Pseudomonadati</taxon>
        <taxon>Pseudomonadota</taxon>
        <taxon>Alphaproteobacteria</taxon>
        <taxon>Hyphomicrobiales</taxon>
        <taxon>Kaistiaceae</taxon>
        <taxon>Kaistia</taxon>
    </lineage>
</organism>
<evidence type="ECO:0000313" key="2">
    <source>
        <dbReference type="EMBL" id="MCX5569115.1"/>
    </source>
</evidence>
<evidence type="ECO:0000313" key="3">
    <source>
        <dbReference type="Proteomes" id="UP001144805"/>
    </source>
</evidence>
<feature type="signal peptide" evidence="1">
    <location>
        <begin position="1"/>
        <end position="18"/>
    </location>
</feature>
<dbReference type="InterPro" id="IPR010486">
    <property type="entry name" value="HNS-dep_expression_A/B"/>
</dbReference>
<name>A0A9X3E081_9HYPH</name>
<proteinExistence type="predicted"/>
<dbReference type="Pfam" id="PF06411">
    <property type="entry name" value="HdeA"/>
    <property type="match status" value="1"/>
</dbReference>
<gene>
    <name evidence="2" type="ORF">OSH07_07900</name>
</gene>